<accession>A0A9I9EK30</accession>
<name>A0A9I9EK30_CUCME</name>
<evidence type="ECO:0000313" key="1">
    <source>
        <dbReference type="EnsemblPlants" id="MELO3C034508.2.1"/>
    </source>
</evidence>
<dbReference type="AlphaFoldDB" id="A0A9I9EK30"/>
<organism evidence="1">
    <name type="scientific">Cucumis melo</name>
    <name type="common">Muskmelon</name>
    <dbReference type="NCBI Taxonomy" id="3656"/>
    <lineage>
        <taxon>Eukaryota</taxon>
        <taxon>Viridiplantae</taxon>
        <taxon>Streptophyta</taxon>
        <taxon>Embryophyta</taxon>
        <taxon>Tracheophyta</taxon>
        <taxon>Spermatophyta</taxon>
        <taxon>Magnoliopsida</taxon>
        <taxon>eudicotyledons</taxon>
        <taxon>Gunneridae</taxon>
        <taxon>Pentapetalae</taxon>
        <taxon>rosids</taxon>
        <taxon>fabids</taxon>
        <taxon>Cucurbitales</taxon>
        <taxon>Cucurbitaceae</taxon>
        <taxon>Benincaseae</taxon>
        <taxon>Cucumis</taxon>
    </lineage>
</organism>
<sequence>MALFYYRQDGKLLRLFSSPISKSLCRCCRVYGIRDNQEEEFVVPGVNEVVQPSDFKDVYGCYERGRSNKFRVEFLLATWKLHSFELLVALECWDPFERRLVCSLSRASWNSMQSMKVEIDGNKLVAGDGWLDILQRCAAKFCKNPLEQ</sequence>
<protein>
    <submittedName>
        <fullName evidence="1">Uncharacterized protein</fullName>
    </submittedName>
</protein>
<reference evidence="1" key="1">
    <citation type="submission" date="2023-03" db="UniProtKB">
        <authorList>
            <consortium name="EnsemblPlants"/>
        </authorList>
    </citation>
    <scope>IDENTIFICATION</scope>
</reference>
<proteinExistence type="predicted"/>
<dbReference type="Gramene" id="MELO3C034508.2.1">
    <property type="protein sequence ID" value="MELO3C034508.2.1"/>
    <property type="gene ID" value="MELO3C034508.2"/>
</dbReference>
<dbReference type="EnsemblPlants" id="MELO3C034508.2.1">
    <property type="protein sequence ID" value="MELO3C034508.2.1"/>
    <property type="gene ID" value="MELO3C034508.2"/>
</dbReference>